<protein>
    <submittedName>
        <fullName evidence="3">Uncharacterized protein</fullName>
    </submittedName>
</protein>
<accession>A0ABQ5HVG5</accession>
<name>A0ABQ5HVG5_9ASTR</name>
<keyword evidence="2" id="KW-0732">Signal</keyword>
<dbReference type="Proteomes" id="UP001151760">
    <property type="component" value="Unassembled WGS sequence"/>
</dbReference>
<keyword evidence="4" id="KW-1185">Reference proteome</keyword>
<evidence type="ECO:0000313" key="4">
    <source>
        <dbReference type="Proteomes" id="UP001151760"/>
    </source>
</evidence>
<gene>
    <name evidence="3" type="ORF">Tco_1080624</name>
</gene>
<reference evidence="3" key="2">
    <citation type="submission" date="2022-01" db="EMBL/GenBank/DDBJ databases">
        <authorList>
            <person name="Yamashiro T."/>
            <person name="Shiraishi A."/>
            <person name="Satake H."/>
            <person name="Nakayama K."/>
        </authorList>
    </citation>
    <scope>NUCLEOTIDE SEQUENCE</scope>
</reference>
<feature type="region of interest" description="Disordered" evidence="1">
    <location>
        <begin position="79"/>
        <end position="116"/>
    </location>
</feature>
<reference evidence="3" key="1">
    <citation type="journal article" date="2022" name="Int. J. Mol. Sci.">
        <title>Draft Genome of Tanacetum Coccineum: Genomic Comparison of Closely Related Tanacetum-Family Plants.</title>
        <authorList>
            <person name="Yamashiro T."/>
            <person name="Shiraishi A."/>
            <person name="Nakayama K."/>
            <person name="Satake H."/>
        </authorList>
    </citation>
    <scope>NUCLEOTIDE SEQUENCE</scope>
</reference>
<evidence type="ECO:0000313" key="3">
    <source>
        <dbReference type="EMBL" id="GJT91779.1"/>
    </source>
</evidence>
<proteinExistence type="predicted"/>
<evidence type="ECO:0000256" key="1">
    <source>
        <dbReference type="SAM" id="MobiDB-lite"/>
    </source>
</evidence>
<evidence type="ECO:0000256" key="2">
    <source>
        <dbReference type="SAM" id="SignalP"/>
    </source>
</evidence>
<feature type="compositionally biased region" description="Basic and acidic residues" evidence="1">
    <location>
        <begin position="80"/>
        <end position="97"/>
    </location>
</feature>
<organism evidence="3 4">
    <name type="scientific">Tanacetum coccineum</name>
    <dbReference type="NCBI Taxonomy" id="301880"/>
    <lineage>
        <taxon>Eukaryota</taxon>
        <taxon>Viridiplantae</taxon>
        <taxon>Streptophyta</taxon>
        <taxon>Embryophyta</taxon>
        <taxon>Tracheophyta</taxon>
        <taxon>Spermatophyta</taxon>
        <taxon>Magnoliopsida</taxon>
        <taxon>eudicotyledons</taxon>
        <taxon>Gunneridae</taxon>
        <taxon>Pentapetalae</taxon>
        <taxon>asterids</taxon>
        <taxon>campanulids</taxon>
        <taxon>Asterales</taxon>
        <taxon>Asteraceae</taxon>
        <taxon>Asteroideae</taxon>
        <taxon>Anthemideae</taxon>
        <taxon>Anthemidinae</taxon>
        <taxon>Tanacetum</taxon>
    </lineage>
</organism>
<comment type="caution">
    <text evidence="3">The sequence shown here is derived from an EMBL/GenBank/DDBJ whole genome shotgun (WGS) entry which is preliminary data.</text>
</comment>
<feature type="signal peptide" evidence="2">
    <location>
        <begin position="1"/>
        <end position="18"/>
    </location>
</feature>
<sequence>MLSILFLISSLNIGGTTTLSPSSSSSRSQMTDKYFAEYIGIEVKKFRETLLQHMSNIQKQDSKVDLGKELDVGLVVMERNGTKSEVQDESSRSGKDTDVDDANIRPIYDEKPTAEV</sequence>
<feature type="compositionally biased region" description="Basic and acidic residues" evidence="1">
    <location>
        <begin position="107"/>
        <end position="116"/>
    </location>
</feature>
<dbReference type="EMBL" id="BQNB010020050">
    <property type="protein sequence ID" value="GJT91779.1"/>
    <property type="molecule type" value="Genomic_DNA"/>
</dbReference>
<feature type="chain" id="PRO_5045591604" evidence="2">
    <location>
        <begin position="19"/>
        <end position="116"/>
    </location>
</feature>